<dbReference type="AlphaFoldDB" id="A0A4S8JSQ7"/>
<dbReference type="STRING" id="52838.A0A4S8JSQ7"/>
<comment type="caution">
    <text evidence="3">The sequence shown here is derived from an EMBL/GenBank/DDBJ whole genome shotgun (WGS) entry which is preliminary data.</text>
</comment>
<feature type="compositionally biased region" description="Basic and acidic residues" evidence="1">
    <location>
        <begin position="189"/>
        <end position="204"/>
    </location>
</feature>
<evidence type="ECO:0000256" key="1">
    <source>
        <dbReference type="SAM" id="MobiDB-lite"/>
    </source>
</evidence>
<dbReference type="Proteomes" id="UP000317650">
    <property type="component" value="Chromosome 5"/>
</dbReference>
<protein>
    <recommendedName>
        <fullName evidence="2">DUF3444 domain-containing protein</fullName>
    </recommendedName>
</protein>
<dbReference type="EMBL" id="PYDT01000003">
    <property type="protein sequence ID" value="THU65133.1"/>
    <property type="molecule type" value="Genomic_DNA"/>
</dbReference>
<evidence type="ECO:0000313" key="4">
    <source>
        <dbReference type="Proteomes" id="UP000317650"/>
    </source>
</evidence>
<reference evidence="3 4" key="1">
    <citation type="journal article" date="2019" name="Nat. Plants">
        <title>Genome sequencing of Musa balbisiana reveals subgenome evolution and function divergence in polyploid bananas.</title>
        <authorList>
            <person name="Yao X."/>
        </authorList>
    </citation>
    <scope>NUCLEOTIDE SEQUENCE [LARGE SCALE GENOMIC DNA]</scope>
    <source>
        <strain evidence="4">cv. DH-PKW</strain>
        <tissue evidence="3">Leaves</tissue>
    </source>
</reference>
<dbReference type="InterPro" id="IPR024593">
    <property type="entry name" value="DUF3444"/>
</dbReference>
<evidence type="ECO:0000313" key="3">
    <source>
        <dbReference type="EMBL" id="THU65133.1"/>
    </source>
</evidence>
<dbReference type="Pfam" id="PF11926">
    <property type="entry name" value="DUF3444"/>
    <property type="match status" value="1"/>
</dbReference>
<dbReference type="PANTHER" id="PTHR47374">
    <property type="entry name" value="ENDOSOME ANTIGEN-LIKE PROTEIN, PUTATIVE (DUF3444)-RELATED"/>
    <property type="match status" value="1"/>
</dbReference>
<feature type="domain" description="DUF3444" evidence="2">
    <location>
        <begin position="3"/>
        <end position="112"/>
    </location>
</feature>
<name>A0A4S8JSQ7_MUSBA</name>
<sequence>MSSHVVSSEKGKRRNSYTIYPRKGEVWALFKDWKIGWSFDAQNRLYDYEVVEVLSDFAVANGISVIPLVKIEGFVSLFMRAKEKRMAPYEIPPNEILRFSHNIPSYRLTGTEKESIPQGCLELDLASLPTNFSESFPSISFCSNTSRIGNLNEFSGLCFRPTTNEEEPGLGMENDISQSSSPNGVKCVGDAKQHQTTEIHDSDAWRNAQNGPDHSETENIVEDNLDARDINDNAAENEKLSSMSSLSPLTYECPEADFHNFDQPKLIGNIQRDLENCEYDVVEICECTDAGMKVRLLMKFWKRVQSQSPNSYARLSSVTPPVAFTCETNDGVNQRGRELRRAYDAFPLDRCLSWCGVELAGPEWYFGVPIYTHSRTLRVVSS</sequence>
<feature type="region of interest" description="Disordered" evidence="1">
    <location>
        <begin position="165"/>
        <end position="226"/>
    </location>
</feature>
<organism evidence="3 4">
    <name type="scientific">Musa balbisiana</name>
    <name type="common">Banana</name>
    <dbReference type="NCBI Taxonomy" id="52838"/>
    <lineage>
        <taxon>Eukaryota</taxon>
        <taxon>Viridiplantae</taxon>
        <taxon>Streptophyta</taxon>
        <taxon>Embryophyta</taxon>
        <taxon>Tracheophyta</taxon>
        <taxon>Spermatophyta</taxon>
        <taxon>Magnoliopsida</taxon>
        <taxon>Liliopsida</taxon>
        <taxon>Zingiberales</taxon>
        <taxon>Musaceae</taxon>
        <taxon>Musa</taxon>
    </lineage>
</organism>
<keyword evidence="4" id="KW-1185">Reference proteome</keyword>
<accession>A0A4S8JSQ7</accession>
<proteinExistence type="predicted"/>
<dbReference type="PANTHER" id="PTHR47374:SF6">
    <property type="entry name" value="ENDOSOME ANTIGEN-LIKE PROTEIN, PUTATIVE (DUF3444)-RELATED"/>
    <property type="match status" value="1"/>
</dbReference>
<gene>
    <name evidence="3" type="ORF">C4D60_Mb05t00440</name>
</gene>
<evidence type="ECO:0000259" key="2">
    <source>
        <dbReference type="Pfam" id="PF11926"/>
    </source>
</evidence>